<evidence type="ECO:0000313" key="2">
    <source>
        <dbReference type="Proteomes" id="UP000253551"/>
    </source>
</evidence>
<protein>
    <submittedName>
        <fullName evidence="1">Uncharacterized protein</fullName>
    </submittedName>
</protein>
<sequence length="136" mass="15926">MKIYRYLFDPSKSWYQQYQFVEERREETNLFIKNGENVCQVSMWMHIINEGDAIYQTKKLRINACILNGIHILTFEESISIAYLGFAGRNAYLSQIFKINDKHTAHEIGKVVAIKNLLELEVLWETPLNILDGKVV</sequence>
<evidence type="ECO:0000313" key="1">
    <source>
        <dbReference type="EMBL" id="RCI04049.1"/>
    </source>
</evidence>
<comment type="caution">
    <text evidence="1">The sequence shown here is derived from an EMBL/GenBank/DDBJ whole genome shotgun (WGS) entry which is preliminary data.</text>
</comment>
<accession>A0A367KPD2</accession>
<proteinExistence type="predicted"/>
<keyword evidence="2" id="KW-1185">Reference proteome</keyword>
<dbReference type="EMBL" id="PJQM01000805">
    <property type="protein sequence ID" value="RCI04049.1"/>
    <property type="molecule type" value="Genomic_DNA"/>
</dbReference>
<reference evidence="1 2" key="1">
    <citation type="journal article" date="2018" name="G3 (Bethesda)">
        <title>Phylogenetic and Phylogenomic Definition of Rhizopus Species.</title>
        <authorList>
            <person name="Gryganskyi A.P."/>
            <person name="Golan J."/>
            <person name="Dolatabadi S."/>
            <person name="Mondo S."/>
            <person name="Robb S."/>
            <person name="Idnurm A."/>
            <person name="Muszewska A."/>
            <person name="Steczkiewicz K."/>
            <person name="Masonjones S."/>
            <person name="Liao H.L."/>
            <person name="Gajdeczka M.T."/>
            <person name="Anike F."/>
            <person name="Vuek A."/>
            <person name="Anishchenko I.M."/>
            <person name="Voigt K."/>
            <person name="de Hoog G.S."/>
            <person name="Smith M.E."/>
            <person name="Heitman J."/>
            <person name="Vilgalys R."/>
            <person name="Stajich J.E."/>
        </authorList>
    </citation>
    <scope>NUCLEOTIDE SEQUENCE [LARGE SCALE GENOMIC DNA]</scope>
    <source>
        <strain evidence="1 2">LSU 92-RS-03</strain>
    </source>
</reference>
<name>A0A367KPD2_RHIST</name>
<dbReference type="Proteomes" id="UP000253551">
    <property type="component" value="Unassembled WGS sequence"/>
</dbReference>
<gene>
    <name evidence="1" type="ORF">CU098_005492</name>
</gene>
<dbReference type="OrthoDB" id="2289259at2759"/>
<dbReference type="AlphaFoldDB" id="A0A367KPD2"/>
<organism evidence="1 2">
    <name type="scientific">Rhizopus stolonifer</name>
    <name type="common">Rhizopus nigricans</name>
    <dbReference type="NCBI Taxonomy" id="4846"/>
    <lineage>
        <taxon>Eukaryota</taxon>
        <taxon>Fungi</taxon>
        <taxon>Fungi incertae sedis</taxon>
        <taxon>Mucoromycota</taxon>
        <taxon>Mucoromycotina</taxon>
        <taxon>Mucoromycetes</taxon>
        <taxon>Mucorales</taxon>
        <taxon>Mucorineae</taxon>
        <taxon>Rhizopodaceae</taxon>
        <taxon>Rhizopus</taxon>
    </lineage>
</organism>